<dbReference type="AlphaFoldDB" id="A0A8T0HFY5"/>
<protein>
    <recommendedName>
        <fullName evidence="12">Potassium channel domain-containing protein</fullName>
    </recommendedName>
</protein>
<feature type="region of interest" description="Disordered" evidence="10">
    <location>
        <begin position="1"/>
        <end position="47"/>
    </location>
</feature>
<dbReference type="GO" id="GO:0005886">
    <property type="term" value="C:plasma membrane"/>
    <property type="evidence" value="ECO:0007669"/>
    <property type="project" value="TreeGrafter"/>
</dbReference>
<keyword evidence="9" id="KW-0407">Ion channel</keyword>
<dbReference type="PANTHER" id="PTHR11003:SF291">
    <property type="entry name" value="IP11374P"/>
    <property type="match status" value="1"/>
</dbReference>
<dbReference type="SUPFAM" id="SSF81324">
    <property type="entry name" value="Voltage-gated potassium channels"/>
    <property type="match status" value="2"/>
</dbReference>
<feature type="domain" description="Potassium channel" evidence="12">
    <location>
        <begin position="202"/>
        <end position="268"/>
    </location>
</feature>
<dbReference type="GO" id="GO:0030322">
    <property type="term" value="P:stabilization of membrane potential"/>
    <property type="evidence" value="ECO:0007669"/>
    <property type="project" value="TreeGrafter"/>
</dbReference>
<sequence length="360" mass="38954">MESSGAGDHGGSGQPLLEDYQQISESPSEKNIPRVSKSRSIPGSQPKYITKASRSIPVPPEFQREGGGMPTLLKALIGLVAYLIVGILGFSLLEEELRGATTSTIVDAMYFAIVTMTTVGYGDLVPQGVAAKLYTCAFVFVGFGLVGVLVNGAANYLVEKQENILIQKYKKQNSDVEEIVDDDEVVAANLRAAISGAAVGCLFVLGVLVLMFCEGLSFIDAFYCVCVTVTTLGYGDESFNTKGGRLFAVFWILSSTVCVAQFFFYLAECRTEERQRRLAVWALSRATTQSDLEAADLDADGAVSAAEFVIYKLKEVGKIDEDDVLEMLKQFEALDHDQSGTLNWSDINNSSRITQPAHAA</sequence>
<dbReference type="InterPro" id="IPR013099">
    <property type="entry name" value="K_chnl_dom"/>
</dbReference>
<evidence type="ECO:0000313" key="13">
    <source>
        <dbReference type="EMBL" id="KAG0568989.1"/>
    </source>
</evidence>
<dbReference type="Pfam" id="PF07885">
    <property type="entry name" value="Ion_trans_2"/>
    <property type="match status" value="2"/>
</dbReference>
<reference evidence="13 14" key="1">
    <citation type="submission" date="2020-06" db="EMBL/GenBank/DDBJ databases">
        <title>WGS assembly of Ceratodon purpureus strain R40.</title>
        <authorList>
            <person name="Carey S.B."/>
            <person name="Jenkins J."/>
            <person name="Shu S."/>
            <person name="Lovell J.T."/>
            <person name="Sreedasyam A."/>
            <person name="Maumus F."/>
            <person name="Tiley G.P."/>
            <person name="Fernandez-Pozo N."/>
            <person name="Barry K."/>
            <person name="Chen C."/>
            <person name="Wang M."/>
            <person name="Lipzen A."/>
            <person name="Daum C."/>
            <person name="Saski C.A."/>
            <person name="Payton A.C."/>
            <person name="Mcbreen J.C."/>
            <person name="Conrad R.E."/>
            <person name="Kollar L.M."/>
            <person name="Olsson S."/>
            <person name="Huttunen S."/>
            <person name="Landis J.B."/>
            <person name="Wickett N.J."/>
            <person name="Johnson M.G."/>
            <person name="Rensing S.A."/>
            <person name="Grimwood J."/>
            <person name="Schmutz J."/>
            <person name="Mcdaniel S.F."/>
        </authorList>
    </citation>
    <scope>NUCLEOTIDE SEQUENCE [LARGE SCALE GENOMIC DNA]</scope>
    <source>
        <strain evidence="13 14">R40</strain>
    </source>
</reference>
<keyword evidence="5" id="KW-0106">Calcium</keyword>
<comment type="caution">
    <text evidence="13">The sequence shown here is derived from an EMBL/GenBank/DDBJ whole genome shotgun (WGS) entry which is preliminary data.</text>
</comment>
<evidence type="ECO:0000259" key="12">
    <source>
        <dbReference type="Pfam" id="PF07885"/>
    </source>
</evidence>
<dbReference type="PROSITE" id="PS00018">
    <property type="entry name" value="EF_HAND_1"/>
    <property type="match status" value="1"/>
</dbReference>
<keyword evidence="8 11" id="KW-0472">Membrane</keyword>
<evidence type="ECO:0000256" key="7">
    <source>
        <dbReference type="ARBA" id="ARBA00023065"/>
    </source>
</evidence>
<dbReference type="Proteomes" id="UP000822688">
    <property type="component" value="Chromosome 6"/>
</dbReference>
<keyword evidence="14" id="KW-1185">Reference proteome</keyword>
<dbReference type="InterPro" id="IPR003280">
    <property type="entry name" value="2pore_dom_K_chnl"/>
</dbReference>
<evidence type="ECO:0000256" key="11">
    <source>
        <dbReference type="SAM" id="Phobius"/>
    </source>
</evidence>
<keyword evidence="6 11" id="KW-1133">Transmembrane helix</keyword>
<proteinExistence type="inferred from homology"/>
<name>A0A8T0HFY5_CERPU</name>
<dbReference type="GO" id="GO:0009705">
    <property type="term" value="C:plant-type vacuole membrane"/>
    <property type="evidence" value="ECO:0007669"/>
    <property type="project" value="TreeGrafter"/>
</dbReference>
<dbReference type="EMBL" id="CM026427">
    <property type="protein sequence ID" value="KAG0568989.1"/>
    <property type="molecule type" value="Genomic_DNA"/>
</dbReference>
<keyword evidence="7" id="KW-0406">Ion transport</keyword>
<gene>
    <name evidence="13" type="ORF">KC19_6G057200</name>
</gene>
<feature type="transmembrane region" description="Helical" evidence="11">
    <location>
        <begin position="72"/>
        <end position="93"/>
    </location>
</feature>
<evidence type="ECO:0000256" key="8">
    <source>
        <dbReference type="ARBA" id="ARBA00023136"/>
    </source>
</evidence>
<dbReference type="SUPFAM" id="SSF47473">
    <property type="entry name" value="EF-hand"/>
    <property type="match status" value="1"/>
</dbReference>
<dbReference type="Gene3D" id="1.10.287.70">
    <property type="match status" value="2"/>
</dbReference>
<evidence type="ECO:0000256" key="2">
    <source>
        <dbReference type="ARBA" id="ARBA00010159"/>
    </source>
</evidence>
<feature type="transmembrane region" description="Helical" evidence="11">
    <location>
        <begin position="192"/>
        <end position="211"/>
    </location>
</feature>
<evidence type="ECO:0000256" key="6">
    <source>
        <dbReference type="ARBA" id="ARBA00022989"/>
    </source>
</evidence>
<dbReference type="GO" id="GO:0022841">
    <property type="term" value="F:potassium ion leak channel activity"/>
    <property type="evidence" value="ECO:0007669"/>
    <property type="project" value="TreeGrafter"/>
</dbReference>
<keyword evidence="4 11" id="KW-0812">Transmembrane</keyword>
<feature type="domain" description="Potassium channel" evidence="12">
    <location>
        <begin position="79"/>
        <end position="158"/>
    </location>
</feature>
<dbReference type="GO" id="GO:0015271">
    <property type="term" value="F:outward rectifier potassium channel activity"/>
    <property type="evidence" value="ECO:0007669"/>
    <property type="project" value="TreeGrafter"/>
</dbReference>
<organism evidence="13 14">
    <name type="scientific">Ceratodon purpureus</name>
    <name type="common">Fire moss</name>
    <name type="synonym">Dicranum purpureum</name>
    <dbReference type="NCBI Taxonomy" id="3225"/>
    <lineage>
        <taxon>Eukaryota</taxon>
        <taxon>Viridiplantae</taxon>
        <taxon>Streptophyta</taxon>
        <taxon>Embryophyta</taxon>
        <taxon>Bryophyta</taxon>
        <taxon>Bryophytina</taxon>
        <taxon>Bryopsida</taxon>
        <taxon>Dicranidae</taxon>
        <taxon>Pseudoditrichales</taxon>
        <taxon>Ditrichaceae</taxon>
        <taxon>Ceratodon</taxon>
    </lineage>
</organism>
<dbReference type="InterPro" id="IPR011992">
    <property type="entry name" value="EF-hand-dom_pair"/>
</dbReference>
<feature type="transmembrane region" description="Helical" evidence="11">
    <location>
        <begin position="247"/>
        <end position="267"/>
    </location>
</feature>
<evidence type="ECO:0000256" key="3">
    <source>
        <dbReference type="ARBA" id="ARBA00022448"/>
    </source>
</evidence>
<dbReference type="PANTHER" id="PTHR11003">
    <property type="entry name" value="POTASSIUM CHANNEL, SUBFAMILY K"/>
    <property type="match status" value="1"/>
</dbReference>
<keyword evidence="3" id="KW-0813">Transport</keyword>
<accession>A0A8T0HFY5</accession>
<comment type="subcellular location">
    <subcellularLocation>
        <location evidence="1">Membrane</location>
        <topology evidence="1">Multi-pass membrane protein</topology>
    </subcellularLocation>
</comment>
<evidence type="ECO:0000313" key="14">
    <source>
        <dbReference type="Proteomes" id="UP000822688"/>
    </source>
</evidence>
<evidence type="ECO:0000256" key="4">
    <source>
        <dbReference type="ARBA" id="ARBA00022692"/>
    </source>
</evidence>
<dbReference type="InterPro" id="IPR018247">
    <property type="entry name" value="EF_Hand_1_Ca_BS"/>
</dbReference>
<feature type="transmembrane region" description="Helical" evidence="11">
    <location>
        <begin position="133"/>
        <end position="154"/>
    </location>
</feature>
<comment type="similarity">
    <text evidence="2">Belongs to the two pore domain potassium channel (TC 1.A.1.7) family.</text>
</comment>
<evidence type="ECO:0000256" key="10">
    <source>
        <dbReference type="SAM" id="MobiDB-lite"/>
    </source>
</evidence>
<evidence type="ECO:0000256" key="5">
    <source>
        <dbReference type="ARBA" id="ARBA00022837"/>
    </source>
</evidence>
<feature type="transmembrane region" description="Helical" evidence="11">
    <location>
        <begin position="99"/>
        <end position="121"/>
    </location>
</feature>
<evidence type="ECO:0000256" key="1">
    <source>
        <dbReference type="ARBA" id="ARBA00004141"/>
    </source>
</evidence>
<evidence type="ECO:0000256" key="9">
    <source>
        <dbReference type="ARBA" id="ARBA00023303"/>
    </source>
</evidence>
<dbReference type="PRINTS" id="PR01333">
    <property type="entry name" value="2POREKCHANEL"/>
</dbReference>